<evidence type="ECO:0000313" key="3">
    <source>
        <dbReference type="Proteomes" id="UP000827986"/>
    </source>
</evidence>
<accession>A0A9D3XP97</accession>
<keyword evidence="3" id="KW-1185">Reference proteome</keyword>
<organism evidence="2 3">
    <name type="scientific">Mauremys mutica</name>
    <name type="common">yellowpond turtle</name>
    <dbReference type="NCBI Taxonomy" id="74926"/>
    <lineage>
        <taxon>Eukaryota</taxon>
        <taxon>Metazoa</taxon>
        <taxon>Chordata</taxon>
        <taxon>Craniata</taxon>
        <taxon>Vertebrata</taxon>
        <taxon>Euteleostomi</taxon>
        <taxon>Archelosauria</taxon>
        <taxon>Testudinata</taxon>
        <taxon>Testudines</taxon>
        <taxon>Cryptodira</taxon>
        <taxon>Durocryptodira</taxon>
        <taxon>Testudinoidea</taxon>
        <taxon>Geoemydidae</taxon>
        <taxon>Geoemydinae</taxon>
        <taxon>Mauremys</taxon>
    </lineage>
</organism>
<dbReference type="EMBL" id="JAHDVG010000464">
    <property type="protein sequence ID" value="KAH1185139.1"/>
    <property type="molecule type" value="Genomic_DNA"/>
</dbReference>
<feature type="region of interest" description="Disordered" evidence="1">
    <location>
        <begin position="35"/>
        <end position="54"/>
    </location>
</feature>
<proteinExistence type="predicted"/>
<gene>
    <name evidence="2" type="ORF">KIL84_013080</name>
</gene>
<feature type="compositionally biased region" description="Polar residues" evidence="1">
    <location>
        <begin position="12"/>
        <end position="24"/>
    </location>
</feature>
<name>A0A9D3XP97_9SAUR</name>
<feature type="compositionally biased region" description="Basic and acidic residues" evidence="1">
    <location>
        <begin position="36"/>
        <end position="54"/>
    </location>
</feature>
<feature type="region of interest" description="Disordered" evidence="1">
    <location>
        <begin position="1"/>
        <end position="24"/>
    </location>
</feature>
<feature type="non-terminal residue" evidence="2">
    <location>
        <position position="1"/>
    </location>
</feature>
<evidence type="ECO:0000313" key="2">
    <source>
        <dbReference type="EMBL" id="KAH1185139.1"/>
    </source>
</evidence>
<protein>
    <submittedName>
        <fullName evidence="2">Uncharacterized protein</fullName>
    </submittedName>
</protein>
<evidence type="ECO:0000256" key="1">
    <source>
        <dbReference type="SAM" id="MobiDB-lite"/>
    </source>
</evidence>
<reference evidence="2" key="1">
    <citation type="submission" date="2021-09" db="EMBL/GenBank/DDBJ databases">
        <title>The genome of Mauremys mutica provides insights into the evolution of semi-aquatic lifestyle.</title>
        <authorList>
            <person name="Gong S."/>
            <person name="Gao Y."/>
        </authorList>
    </citation>
    <scope>NUCLEOTIDE SEQUENCE</scope>
    <source>
        <strain evidence="2">MM-2020</strain>
        <tissue evidence="2">Muscle</tissue>
    </source>
</reference>
<comment type="caution">
    <text evidence="2">The sequence shown here is derived from an EMBL/GenBank/DDBJ whole genome shotgun (WGS) entry which is preliminary data.</text>
</comment>
<dbReference type="Proteomes" id="UP000827986">
    <property type="component" value="Unassembled WGS sequence"/>
</dbReference>
<dbReference type="AlphaFoldDB" id="A0A9D3XP97"/>
<sequence length="54" mass="5868">APRLAAARTDFTGGNANETSKNGNSTTAVLLSKLKIQQDQKPKNQHMKEELDSN</sequence>